<name>A0ABQ8QEX6_9AGAR</name>
<keyword evidence="1" id="KW-0812">Transmembrane</keyword>
<keyword evidence="3" id="KW-1185">Reference proteome</keyword>
<organism evidence="2 3">
    <name type="scientific">Lentinula boryana</name>
    <dbReference type="NCBI Taxonomy" id="40481"/>
    <lineage>
        <taxon>Eukaryota</taxon>
        <taxon>Fungi</taxon>
        <taxon>Dikarya</taxon>
        <taxon>Basidiomycota</taxon>
        <taxon>Agaricomycotina</taxon>
        <taxon>Agaricomycetes</taxon>
        <taxon>Agaricomycetidae</taxon>
        <taxon>Agaricales</taxon>
        <taxon>Marasmiineae</taxon>
        <taxon>Omphalotaceae</taxon>
        <taxon>Lentinula</taxon>
    </lineage>
</organism>
<dbReference type="EMBL" id="MU790593">
    <property type="protein sequence ID" value="KAJ3997047.1"/>
    <property type="molecule type" value="Genomic_DNA"/>
</dbReference>
<sequence length="76" mass="8909">MFSRRILVPRIPFCIYIFTSVNLLASHLHFFVYISSTFIIQVLSVLMELPIVHFTIIYVLHNPSLDHPRCKCDPFS</sequence>
<keyword evidence="1" id="KW-1133">Transmembrane helix</keyword>
<proteinExistence type="predicted"/>
<accession>A0ABQ8QEX6</accession>
<protein>
    <submittedName>
        <fullName evidence="2">Uncharacterized protein</fullName>
    </submittedName>
</protein>
<gene>
    <name evidence="2" type="ORF">F5050DRAFT_1484818</name>
</gene>
<dbReference type="Proteomes" id="UP001163828">
    <property type="component" value="Unassembled WGS sequence"/>
</dbReference>
<evidence type="ECO:0000313" key="2">
    <source>
        <dbReference type="EMBL" id="KAJ3997047.1"/>
    </source>
</evidence>
<comment type="caution">
    <text evidence="2">The sequence shown here is derived from an EMBL/GenBank/DDBJ whole genome shotgun (WGS) entry which is preliminary data.</text>
</comment>
<evidence type="ECO:0000313" key="3">
    <source>
        <dbReference type="Proteomes" id="UP001163828"/>
    </source>
</evidence>
<evidence type="ECO:0000256" key="1">
    <source>
        <dbReference type="SAM" id="Phobius"/>
    </source>
</evidence>
<reference evidence="2" key="1">
    <citation type="submission" date="2022-08" db="EMBL/GenBank/DDBJ databases">
        <authorList>
            <consortium name="DOE Joint Genome Institute"/>
            <person name="Min B."/>
            <person name="Riley R."/>
            <person name="Sierra-Patev S."/>
            <person name="Naranjo-Ortiz M."/>
            <person name="Looney B."/>
            <person name="Konkel Z."/>
            <person name="Slot J.C."/>
            <person name="Sakamoto Y."/>
            <person name="Steenwyk J.L."/>
            <person name="Rokas A."/>
            <person name="Carro J."/>
            <person name="Camarero S."/>
            <person name="Ferreira P."/>
            <person name="Molpeceres G."/>
            <person name="Ruiz-Duenas F.J."/>
            <person name="Serrano A."/>
            <person name="Henrissat B."/>
            <person name="Drula E."/>
            <person name="Hughes K.W."/>
            <person name="Mata J.L."/>
            <person name="Ishikawa N.K."/>
            <person name="Vargas-Isla R."/>
            <person name="Ushijima S."/>
            <person name="Smith C.A."/>
            <person name="Ahrendt S."/>
            <person name="Andreopoulos W."/>
            <person name="He G."/>
            <person name="Labutti K."/>
            <person name="Lipzen A."/>
            <person name="Ng V."/>
            <person name="Sandor L."/>
            <person name="Barry K."/>
            <person name="Martinez A.T."/>
            <person name="Xiao Y."/>
            <person name="Gibbons J.G."/>
            <person name="Terashima K."/>
            <person name="Hibbett D.S."/>
            <person name="Grigoriev I.V."/>
        </authorList>
    </citation>
    <scope>NUCLEOTIDE SEQUENCE</scope>
    <source>
        <strain evidence="2">TFB10827</strain>
    </source>
</reference>
<keyword evidence="1" id="KW-0472">Membrane</keyword>
<feature type="transmembrane region" description="Helical" evidence="1">
    <location>
        <begin position="38"/>
        <end position="60"/>
    </location>
</feature>
<feature type="transmembrane region" description="Helical" evidence="1">
    <location>
        <begin position="12"/>
        <end position="32"/>
    </location>
</feature>